<accession>A0ABX8MKE7</accession>
<gene>
    <name evidence="1" type="ORF">KSS89_26920</name>
</gene>
<name>A0ABX8MKE7_9PSED</name>
<evidence type="ECO:0000313" key="2">
    <source>
        <dbReference type="Proteomes" id="UP000693952"/>
    </source>
</evidence>
<sequence>MKLLRSLFAPRQAFRNFALLDYQGRCQALRQSRVPPVGDGWVEIEEIRLNWLHQPLPASAYLSTRATTARVQPILAT</sequence>
<dbReference type="EMBL" id="CP077074">
    <property type="protein sequence ID" value="QXH39814.1"/>
    <property type="molecule type" value="Genomic_DNA"/>
</dbReference>
<dbReference type="Proteomes" id="UP000693952">
    <property type="component" value="Chromosome"/>
</dbReference>
<reference evidence="1" key="1">
    <citation type="submission" date="2021-06" db="EMBL/GenBank/DDBJ databases">
        <title>Updating the genus Pseudomonas: Description of 43 new species and partition of the Pseudomonas putida group.</title>
        <authorList>
            <person name="Girard L."/>
            <person name="Lood C."/>
            <person name="Vandamme P."/>
            <person name="Rokni-Zadeh H."/>
            <person name="van Noort V."/>
            <person name="Hofte M."/>
            <person name="Lavigne R."/>
            <person name="De Mot R."/>
        </authorList>
    </citation>
    <scope>NUCLEOTIDE SEQUENCE</scope>
    <source>
        <strain evidence="1">CMR12a</strain>
    </source>
</reference>
<dbReference type="RefSeq" id="WP_124347439.1">
    <property type="nucleotide sequence ID" value="NZ_CP027706.1"/>
</dbReference>
<protein>
    <submittedName>
        <fullName evidence="1">Uncharacterized protein</fullName>
    </submittedName>
</protein>
<evidence type="ECO:0000313" key="1">
    <source>
        <dbReference type="EMBL" id="QXH39814.1"/>
    </source>
</evidence>
<proteinExistence type="predicted"/>
<keyword evidence="2" id="KW-1185">Reference proteome</keyword>
<organism evidence="1 2">
    <name type="scientific">Pseudomonas sessilinigenes</name>
    <dbReference type="NCBI Taxonomy" id="658629"/>
    <lineage>
        <taxon>Bacteria</taxon>
        <taxon>Pseudomonadati</taxon>
        <taxon>Pseudomonadota</taxon>
        <taxon>Gammaproteobacteria</taxon>
        <taxon>Pseudomonadales</taxon>
        <taxon>Pseudomonadaceae</taxon>
        <taxon>Pseudomonas</taxon>
    </lineage>
</organism>